<dbReference type="EMBL" id="HBFM01017830">
    <property type="protein sequence ID" value="CAD8775086.1"/>
    <property type="molecule type" value="Transcribed_RNA"/>
</dbReference>
<keyword evidence="4 5" id="KW-0694">RNA-binding</keyword>
<dbReference type="InterPro" id="IPR000504">
    <property type="entry name" value="RRM_dom"/>
</dbReference>
<dbReference type="AlphaFoldDB" id="A0A7S0UY06"/>
<dbReference type="InterPro" id="IPR032570">
    <property type="entry name" value="SF1-HH"/>
</dbReference>
<feature type="region of interest" description="Disordered" evidence="6">
    <location>
        <begin position="756"/>
        <end position="801"/>
    </location>
</feature>
<feature type="region of interest" description="Disordered" evidence="6">
    <location>
        <begin position="680"/>
        <end position="736"/>
    </location>
</feature>
<feature type="compositionally biased region" description="Pro residues" evidence="6">
    <location>
        <begin position="719"/>
        <end position="728"/>
    </location>
</feature>
<keyword evidence="2" id="KW-0863">Zinc-finger</keyword>
<dbReference type="GO" id="GO:0005634">
    <property type="term" value="C:nucleus"/>
    <property type="evidence" value="ECO:0007669"/>
    <property type="project" value="TreeGrafter"/>
</dbReference>
<organism evidence="8">
    <name type="scientific">Polytomella parva</name>
    <dbReference type="NCBI Taxonomy" id="51329"/>
    <lineage>
        <taxon>Eukaryota</taxon>
        <taxon>Viridiplantae</taxon>
        <taxon>Chlorophyta</taxon>
        <taxon>core chlorophytes</taxon>
        <taxon>Chlorophyceae</taxon>
        <taxon>CS clade</taxon>
        <taxon>Chlamydomonadales</taxon>
        <taxon>Chlamydomonadaceae</taxon>
        <taxon>Polytomella</taxon>
    </lineage>
</organism>
<dbReference type="Pfam" id="PF22675">
    <property type="entry name" value="KH-I_KHDC4-BBP"/>
    <property type="match status" value="1"/>
</dbReference>
<feature type="domain" description="RRM" evidence="7">
    <location>
        <begin position="436"/>
        <end position="513"/>
    </location>
</feature>
<feature type="compositionally biased region" description="Pro residues" evidence="6">
    <location>
        <begin position="789"/>
        <end position="801"/>
    </location>
</feature>
<evidence type="ECO:0000256" key="1">
    <source>
        <dbReference type="ARBA" id="ARBA00022723"/>
    </source>
</evidence>
<feature type="region of interest" description="Disordered" evidence="6">
    <location>
        <begin position="157"/>
        <end position="177"/>
    </location>
</feature>
<feature type="compositionally biased region" description="Pro residues" evidence="6">
    <location>
        <begin position="687"/>
        <end position="697"/>
    </location>
</feature>
<feature type="domain" description="RRM" evidence="7">
    <location>
        <begin position="560"/>
        <end position="639"/>
    </location>
</feature>
<dbReference type="CDD" id="cd02395">
    <property type="entry name" value="KH-I_BBP"/>
    <property type="match status" value="1"/>
</dbReference>
<accession>A0A7S0UY06</accession>
<dbReference type="PROSITE" id="PS50102">
    <property type="entry name" value="RRM"/>
    <property type="match status" value="2"/>
</dbReference>
<dbReference type="GO" id="GO:0008270">
    <property type="term" value="F:zinc ion binding"/>
    <property type="evidence" value="ECO:0007669"/>
    <property type="project" value="UniProtKB-KW"/>
</dbReference>
<feature type="compositionally biased region" description="Polar residues" evidence="6">
    <location>
        <begin position="765"/>
        <end position="783"/>
    </location>
</feature>
<feature type="region of interest" description="Disordered" evidence="6">
    <location>
        <begin position="1"/>
        <end position="114"/>
    </location>
</feature>
<dbReference type="Gene3D" id="6.10.140.1790">
    <property type="match status" value="1"/>
</dbReference>
<dbReference type="InterPro" id="IPR012677">
    <property type="entry name" value="Nucleotide-bd_a/b_plait_sf"/>
</dbReference>
<keyword evidence="3" id="KW-0862">Zinc</keyword>
<dbReference type="PANTHER" id="PTHR11208:SF45">
    <property type="entry name" value="SPLICING FACTOR 1"/>
    <property type="match status" value="1"/>
</dbReference>
<feature type="compositionally biased region" description="Low complexity" evidence="6">
    <location>
        <begin position="61"/>
        <end position="72"/>
    </location>
</feature>
<evidence type="ECO:0000313" key="8">
    <source>
        <dbReference type="EMBL" id="CAD8775086.1"/>
    </source>
</evidence>
<dbReference type="InterPro" id="IPR055256">
    <property type="entry name" value="KH_1_KHDC4/BBP-like"/>
</dbReference>
<dbReference type="CDD" id="cd00590">
    <property type="entry name" value="RRM_SF"/>
    <property type="match status" value="1"/>
</dbReference>
<evidence type="ECO:0000256" key="3">
    <source>
        <dbReference type="ARBA" id="ARBA00022833"/>
    </source>
</evidence>
<evidence type="ECO:0000259" key="7">
    <source>
        <dbReference type="PROSITE" id="PS50102"/>
    </source>
</evidence>
<evidence type="ECO:0000256" key="4">
    <source>
        <dbReference type="ARBA" id="ARBA00022884"/>
    </source>
</evidence>
<proteinExistence type="predicted"/>
<feature type="compositionally biased region" description="Basic and acidic residues" evidence="6">
    <location>
        <begin position="76"/>
        <end position="90"/>
    </location>
</feature>
<dbReference type="InterPro" id="IPR035979">
    <property type="entry name" value="RBD_domain_sf"/>
</dbReference>
<feature type="region of interest" description="Disordered" evidence="6">
    <location>
        <begin position="508"/>
        <end position="538"/>
    </location>
</feature>
<feature type="region of interest" description="Disordered" evidence="6">
    <location>
        <begin position="404"/>
        <end position="433"/>
    </location>
</feature>
<dbReference type="GO" id="GO:0003729">
    <property type="term" value="F:mRNA binding"/>
    <property type="evidence" value="ECO:0007669"/>
    <property type="project" value="TreeGrafter"/>
</dbReference>
<dbReference type="Pfam" id="PF00076">
    <property type="entry name" value="RRM_1"/>
    <property type="match status" value="2"/>
</dbReference>
<keyword evidence="1" id="KW-0479">Metal-binding</keyword>
<dbReference type="PANTHER" id="PTHR11208">
    <property type="entry name" value="RNA-BINDING PROTEIN RELATED"/>
    <property type="match status" value="1"/>
</dbReference>
<dbReference type="InterPro" id="IPR045071">
    <property type="entry name" value="BBP-like"/>
</dbReference>
<dbReference type="GO" id="GO:0048024">
    <property type="term" value="P:regulation of mRNA splicing, via spliceosome"/>
    <property type="evidence" value="ECO:0007669"/>
    <property type="project" value="TreeGrafter"/>
</dbReference>
<dbReference type="Gene3D" id="3.30.1370.10">
    <property type="entry name" value="K Homology domain, type 1"/>
    <property type="match status" value="1"/>
</dbReference>
<reference evidence="8" key="1">
    <citation type="submission" date="2021-01" db="EMBL/GenBank/DDBJ databases">
        <authorList>
            <person name="Corre E."/>
            <person name="Pelletier E."/>
            <person name="Niang G."/>
            <person name="Scheremetjew M."/>
            <person name="Finn R."/>
            <person name="Kale V."/>
            <person name="Holt S."/>
            <person name="Cochrane G."/>
            <person name="Meng A."/>
            <person name="Brown T."/>
            <person name="Cohen L."/>
        </authorList>
    </citation>
    <scope>NUCLEOTIDE SEQUENCE</scope>
    <source>
        <strain evidence="8">SAG 63-3</strain>
    </source>
</reference>
<dbReference type="PROSITE" id="PS50084">
    <property type="entry name" value="KH_TYPE_1"/>
    <property type="match status" value="1"/>
</dbReference>
<gene>
    <name evidence="8" type="ORF">PPAR00522_LOCUS11493</name>
</gene>
<evidence type="ECO:0000256" key="6">
    <source>
        <dbReference type="SAM" id="MobiDB-lite"/>
    </source>
</evidence>
<evidence type="ECO:0000256" key="2">
    <source>
        <dbReference type="ARBA" id="ARBA00022771"/>
    </source>
</evidence>
<dbReference type="InterPro" id="IPR004087">
    <property type="entry name" value="KH_dom"/>
</dbReference>
<dbReference type="Gene3D" id="3.30.70.330">
    <property type="match status" value="2"/>
</dbReference>
<dbReference type="SMART" id="SM00322">
    <property type="entry name" value="KH"/>
    <property type="match status" value="1"/>
</dbReference>
<dbReference type="SMART" id="SM00360">
    <property type="entry name" value="RRM"/>
    <property type="match status" value="2"/>
</dbReference>
<evidence type="ECO:0000256" key="5">
    <source>
        <dbReference type="PROSITE-ProRule" id="PRU00176"/>
    </source>
</evidence>
<feature type="compositionally biased region" description="Gly residues" evidence="6">
    <location>
        <begin position="523"/>
        <end position="538"/>
    </location>
</feature>
<dbReference type="InterPro" id="IPR047086">
    <property type="entry name" value="SF1-HH_sf"/>
</dbReference>
<name>A0A7S0UY06_9CHLO</name>
<protein>
    <recommendedName>
        <fullName evidence="7">RRM domain-containing protein</fullName>
    </recommendedName>
</protein>
<dbReference type="SUPFAM" id="SSF54791">
    <property type="entry name" value="Eukaryotic type KH-domain (KH-domain type I)"/>
    <property type="match status" value="1"/>
</dbReference>
<dbReference type="Pfam" id="PF16275">
    <property type="entry name" value="SF1-HH"/>
    <property type="match status" value="1"/>
</dbReference>
<dbReference type="InterPro" id="IPR036612">
    <property type="entry name" value="KH_dom_type_1_sf"/>
</dbReference>
<feature type="compositionally biased region" description="Basic and acidic residues" evidence="6">
    <location>
        <begin position="1"/>
        <end position="17"/>
    </location>
</feature>
<sequence>MSDLDAKEKDLEREKTYSKLNVDFPAKSNDVCRLNSLKENDVNENQDQSAEPRRKRRFWGPPAENSAASSPSIETESMKEILERREESQTRRKRSRWEDSDQPSDSSALVPKFPKEVTLSSGIKVLLPSAIGGNGSANASIYAEYKELNRKLQANELDIPPEGDPRRSPSPEPIYNKSGVRLNTREIRYKERLLDKRNRMVEAIMKEDSHFRPPPDYRPKRFSKKILIPQDEFPNYNFIGLIIGPRGNTQKKMQKETNTNIAIRGRGSIKEGAAREGKYDYGEDEELHVLITGDTQAGVDAAAQEIERLLQPQDEMLNEHKRLQLRELAALNGTLKDEQACPVCGDTTHRSFECPKQQAVDLYTLPTAIQEKVDAQYERDVARMAGGRGGTGLTDEYQKFLQELGGAPPPEAMGMEKPSTSHGRQKRPGDELPDDCKLYVSNLPNIFNDAMLKSTFEPYGTVLFATVVMDGAGNSRNFGFVTFTDSASAKVATVNLSGQVFEGKALSVRPRHTEHQGSRTSLGTGGIGGGSYRSGEGGGVGMGSTTLSSFPTRNDAFDPAKLYIACLPTNVTEQSLRQLLEPFGGGAKDIRLIMDRGTQQPKGYGFVTMASPADAEAAILKLNGYRLESRALVVKLAGTPNKPGVGGGGGIVNGAGGPGLLPPPPGGGNMMMYPPPPHLQGAGGMGPLPPHPHPPPQGMEHHYMQAPIRSHDSNAQGALPPPPPPPLSSPGYHHPTYLGMPPPGMYPPPPHPSHAMYMIPPPLSTGHNSNNGRGGTSNVSSENDAMGQAPPPPPPPLLPWP</sequence>
<dbReference type="SUPFAM" id="SSF54928">
    <property type="entry name" value="RNA-binding domain, RBD"/>
    <property type="match status" value="2"/>
</dbReference>